<keyword evidence="2" id="KW-1185">Reference proteome</keyword>
<gene>
    <name evidence="1" type="ORF">BHU25_20770</name>
</gene>
<comment type="caution">
    <text evidence="1">The sequence shown here is derived from an EMBL/GenBank/DDBJ whole genome shotgun (WGS) entry which is preliminary data.</text>
</comment>
<dbReference type="EMBL" id="MOAM01000028">
    <property type="protein sequence ID" value="ROL66695.1"/>
    <property type="molecule type" value="Genomic_DNA"/>
</dbReference>
<dbReference type="Proteomes" id="UP000285286">
    <property type="component" value="Unassembled WGS sequence"/>
</dbReference>
<accession>A0A423D554</accession>
<organism evidence="1 2">
    <name type="scientific">Pseudomonas vranovensis</name>
    <dbReference type="NCBI Taxonomy" id="321661"/>
    <lineage>
        <taxon>Bacteria</taxon>
        <taxon>Pseudomonadati</taxon>
        <taxon>Pseudomonadota</taxon>
        <taxon>Gammaproteobacteria</taxon>
        <taxon>Pseudomonadales</taxon>
        <taxon>Pseudomonadaceae</taxon>
        <taxon>Pseudomonas</taxon>
    </lineage>
</organism>
<name>A0A423D554_9PSED</name>
<evidence type="ECO:0000313" key="1">
    <source>
        <dbReference type="EMBL" id="ROL66695.1"/>
    </source>
</evidence>
<protein>
    <submittedName>
        <fullName evidence="1">Uncharacterized protein</fullName>
    </submittedName>
</protein>
<sequence>MPTKEELKQLSIEAIRKWLIPDFSNKLTWLVVGAGITTLLTPDAAVVIASNWLIDTLNINFVSKFSLAELQSNDKDKIYGTLLIVAGLTHNLAVNGLAKYLAHLEKVIESQKRAKEHDESIKRADEQRLVDRELLKKLLIDLPSNGRSIVFLRDHDLGGSFNQTNLDEIEKFVLDWNCVERKFLNGDLEEKREILWSAFNKFNSKLAMNAYDLHGGPMYSCIPDQFRGREWPSHVEEKIDELNALSTQCFKIYTEFVILARRSLQV</sequence>
<reference evidence="1 2" key="1">
    <citation type="submission" date="2016-10" db="EMBL/GenBank/DDBJ databases">
        <title>Comparative genome analysis of multiple Pseudomonas spp. focuses on biocontrol and plant growth promoting traits.</title>
        <authorList>
            <person name="Tao X.-Y."/>
            <person name="Taylor C.G."/>
        </authorList>
    </citation>
    <scope>NUCLEOTIDE SEQUENCE [LARGE SCALE GENOMIC DNA]</scope>
    <source>
        <strain evidence="1 2">15D11</strain>
    </source>
</reference>
<evidence type="ECO:0000313" key="2">
    <source>
        <dbReference type="Proteomes" id="UP000285286"/>
    </source>
</evidence>
<proteinExistence type="predicted"/>
<dbReference type="AlphaFoldDB" id="A0A423D554"/>